<dbReference type="Proteomes" id="UP000178254">
    <property type="component" value="Unassembled WGS sequence"/>
</dbReference>
<comment type="caution">
    <text evidence="1">The sequence shown here is derived from an EMBL/GenBank/DDBJ whole genome shotgun (WGS) entry which is preliminary data.</text>
</comment>
<evidence type="ECO:0000313" key="2">
    <source>
        <dbReference type="Proteomes" id="UP000178254"/>
    </source>
</evidence>
<reference evidence="1 2" key="1">
    <citation type="journal article" date="2016" name="Nat. Commun.">
        <title>Thousands of microbial genomes shed light on interconnected biogeochemical processes in an aquifer system.</title>
        <authorList>
            <person name="Anantharaman K."/>
            <person name="Brown C.T."/>
            <person name="Hug L.A."/>
            <person name="Sharon I."/>
            <person name="Castelle C.J."/>
            <person name="Probst A.J."/>
            <person name="Thomas B.C."/>
            <person name="Singh A."/>
            <person name="Wilkins M.J."/>
            <person name="Karaoz U."/>
            <person name="Brodie E.L."/>
            <person name="Williams K.H."/>
            <person name="Hubbard S.S."/>
            <person name="Banfield J.F."/>
        </authorList>
    </citation>
    <scope>NUCLEOTIDE SEQUENCE [LARGE SCALE GENOMIC DNA]</scope>
</reference>
<proteinExistence type="predicted"/>
<evidence type="ECO:0000313" key="1">
    <source>
        <dbReference type="EMBL" id="OGH93851.1"/>
    </source>
</evidence>
<sequence length="68" mass="7259">MPAQYPDLVGTQYLNKLSVKTQSVIYSLVACPLYVNFVVAGELSPAATPPEAARQCAYASVLTAKINI</sequence>
<protein>
    <submittedName>
        <fullName evidence="1">Uncharacterized protein</fullName>
    </submittedName>
</protein>
<name>A0A1F6PCG6_9BACT</name>
<dbReference type="AlphaFoldDB" id="A0A1F6PCG6"/>
<gene>
    <name evidence="1" type="ORF">A2538_03245</name>
</gene>
<dbReference type="EMBL" id="MFRE01000019">
    <property type="protein sequence ID" value="OGH93851.1"/>
    <property type="molecule type" value="Genomic_DNA"/>
</dbReference>
<accession>A0A1F6PCG6</accession>
<organism evidence="1 2">
    <name type="scientific">Candidatus Magasanikbacteria bacterium RIFOXYD2_FULL_41_14</name>
    <dbReference type="NCBI Taxonomy" id="1798709"/>
    <lineage>
        <taxon>Bacteria</taxon>
        <taxon>Candidatus Magasanikiibacteriota</taxon>
    </lineage>
</organism>